<keyword evidence="2" id="KW-1185">Reference proteome</keyword>
<evidence type="ECO:0000313" key="2">
    <source>
        <dbReference type="Proteomes" id="UP000249799"/>
    </source>
</evidence>
<protein>
    <submittedName>
        <fullName evidence="1">Uncharacterized protein</fullName>
    </submittedName>
</protein>
<gene>
    <name evidence="1" type="ORF">DN745_16460</name>
</gene>
<dbReference type="RefSeq" id="WP_111336508.1">
    <property type="nucleotide sequence ID" value="NZ_CP030032.1"/>
</dbReference>
<name>A0A2Z4FPY3_9DELT</name>
<dbReference type="OrthoDB" id="9986872at2"/>
<dbReference type="KEGG" id="bsed:DN745_16460"/>
<sequence length="186" mass="21066">MNNNTEVDDSVLQVHSFELPLTLEELEWSGILGKTGLGWKLITWMQSLAAPYFELAPLYVAPKGRNQVISFEVEGVEHQIVLEFNYGLTATLLSAVREVINGTNHALKCAQVGCRFVLERELCAGNRSYYRLILAPQEWLAELGRSLNLVAGISPEDYERDMLAPGRHLHLRDLRFSDPMEPRSLR</sequence>
<dbReference type="EMBL" id="CP030032">
    <property type="protein sequence ID" value="AWV90825.1"/>
    <property type="molecule type" value="Genomic_DNA"/>
</dbReference>
<accession>A0A2Z4FPY3</accession>
<dbReference type="Proteomes" id="UP000249799">
    <property type="component" value="Chromosome"/>
</dbReference>
<dbReference type="AlphaFoldDB" id="A0A2Z4FPY3"/>
<organism evidence="1 2">
    <name type="scientific">Bradymonas sediminis</name>
    <dbReference type="NCBI Taxonomy" id="1548548"/>
    <lineage>
        <taxon>Bacteria</taxon>
        <taxon>Deltaproteobacteria</taxon>
        <taxon>Bradymonadales</taxon>
        <taxon>Bradymonadaceae</taxon>
        <taxon>Bradymonas</taxon>
    </lineage>
</organism>
<proteinExistence type="predicted"/>
<reference evidence="1 2" key="1">
    <citation type="submission" date="2018-06" db="EMBL/GenBank/DDBJ databases">
        <title>Lujinxingia sediminis gen. nov. sp. nov., a new facultative anaerobic member of the class Deltaproteobacteria, and proposal of Lujinxingaceae fam. nov.</title>
        <authorList>
            <person name="Guo L.-Y."/>
            <person name="Li C.-M."/>
            <person name="Wang S."/>
            <person name="Du Z.-J."/>
        </authorList>
    </citation>
    <scope>NUCLEOTIDE SEQUENCE [LARGE SCALE GENOMIC DNA]</scope>
    <source>
        <strain evidence="1 2">FA350</strain>
    </source>
</reference>
<evidence type="ECO:0000313" key="1">
    <source>
        <dbReference type="EMBL" id="AWV90825.1"/>
    </source>
</evidence>